<organism evidence="1 2">
    <name type="scientific">Protea cynaroides</name>
    <dbReference type="NCBI Taxonomy" id="273540"/>
    <lineage>
        <taxon>Eukaryota</taxon>
        <taxon>Viridiplantae</taxon>
        <taxon>Streptophyta</taxon>
        <taxon>Embryophyta</taxon>
        <taxon>Tracheophyta</taxon>
        <taxon>Spermatophyta</taxon>
        <taxon>Magnoliopsida</taxon>
        <taxon>Proteales</taxon>
        <taxon>Proteaceae</taxon>
        <taxon>Protea</taxon>
    </lineage>
</organism>
<reference evidence="1" key="1">
    <citation type="journal article" date="2023" name="Plant J.">
        <title>The genome of the king protea, Protea cynaroides.</title>
        <authorList>
            <person name="Chang J."/>
            <person name="Duong T.A."/>
            <person name="Schoeman C."/>
            <person name="Ma X."/>
            <person name="Roodt D."/>
            <person name="Barker N."/>
            <person name="Li Z."/>
            <person name="Van de Peer Y."/>
            <person name="Mizrachi E."/>
        </authorList>
    </citation>
    <scope>NUCLEOTIDE SEQUENCE</scope>
    <source>
        <tissue evidence="1">Young leaves</tissue>
    </source>
</reference>
<accession>A0A9Q0JRY0</accession>
<dbReference type="EMBL" id="JAMYWD010001598">
    <property type="protein sequence ID" value="KAJ4942638.1"/>
    <property type="molecule type" value="Genomic_DNA"/>
</dbReference>
<comment type="caution">
    <text evidence="1">The sequence shown here is derived from an EMBL/GenBank/DDBJ whole genome shotgun (WGS) entry which is preliminary data.</text>
</comment>
<protein>
    <submittedName>
        <fullName evidence="1">Uncharacterized protein</fullName>
    </submittedName>
</protein>
<dbReference type="Proteomes" id="UP001141806">
    <property type="component" value="Unassembled WGS sequence"/>
</dbReference>
<proteinExistence type="predicted"/>
<evidence type="ECO:0000313" key="2">
    <source>
        <dbReference type="Proteomes" id="UP001141806"/>
    </source>
</evidence>
<evidence type="ECO:0000313" key="1">
    <source>
        <dbReference type="EMBL" id="KAJ4942638.1"/>
    </source>
</evidence>
<dbReference type="AlphaFoldDB" id="A0A9Q0JRY0"/>
<sequence>MGRSFKRFTKKTPRVSLEGSGEFIRLRGKAERGFIKKTIARREVRKAGENGCQEVRRRAQQQQKEKESDLRLLHQIGKRSKKKRKEIPVTVNQHYGGCMQNRINDLPEDKKPVSLDF</sequence>
<gene>
    <name evidence="1" type="ORF">NE237_000042</name>
</gene>
<name>A0A9Q0JRY0_9MAGN</name>
<keyword evidence="2" id="KW-1185">Reference proteome</keyword>